<dbReference type="Gene3D" id="1.10.10.60">
    <property type="entry name" value="Homeodomain-like"/>
    <property type="match status" value="1"/>
</dbReference>
<evidence type="ECO:0000256" key="3">
    <source>
        <dbReference type="ARBA" id="ARBA00023242"/>
    </source>
</evidence>
<proteinExistence type="predicted"/>
<dbReference type="InterPro" id="IPR009057">
    <property type="entry name" value="Homeodomain-like_sf"/>
</dbReference>
<keyword evidence="3" id="KW-0539">Nucleus</keyword>
<sequence length="193" mass="23113">MRQDATRRIEPEDRGRRSDIFCQKSIELLMEWLEDNLDHPYIERKDLLRIQGKTRLTKKQIMGWCTNIRRRRLTVVRDADGNRNLVPLDNPEKKRKKNEPGKRKPIILLNKNEKTQDKSQEQEEEEKIQFKDMSECNMEESSPKHKPNIHQTKKSEVALKKVRESLRNLFDETFRSSKYCWCDAYESFASSMI</sequence>
<feature type="domain" description="KN homeodomain" evidence="5">
    <location>
        <begin position="32"/>
        <end position="71"/>
    </location>
</feature>
<keyword evidence="2" id="KW-0371">Homeobox</keyword>
<dbReference type="GO" id="GO:0006355">
    <property type="term" value="P:regulation of DNA-templated transcription"/>
    <property type="evidence" value="ECO:0007669"/>
    <property type="project" value="InterPro"/>
</dbReference>
<evidence type="ECO:0000256" key="1">
    <source>
        <dbReference type="ARBA" id="ARBA00023125"/>
    </source>
</evidence>
<evidence type="ECO:0000256" key="4">
    <source>
        <dbReference type="SAM" id="MobiDB-lite"/>
    </source>
</evidence>
<dbReference type="Proteomes" id="UP001295684">
    <property type="component" value="Unassembled WGS sequence"/>
</dbReference>
<dbReference type="SUPFAM" id="SSF46689">
    <property type="entry name" value="Homeodomain-like"/>
    <property type="match status" value="1"/>
</dbReference>
<feature type="region of interest" description="Disordered" evidence="4">
    <location>
        <begin position="82"/>
        <end position="129"/>
    </location>
</feature>
<dbReference type="GO" id="GO:0003677">
    <property type="term" value="F:DNA binding"/>
    <property type="evidence" value="ECO:0007669"/>
    <property type="project" value="UniProtKB-KW"/>
</dbReference>
<keyword evidence="7" id="KW-1185">Reference proteome</keyword>
<dbReference type="Pfam" id="PF05920">
    <property type="entry name" value="Homeobox_KN"/>
    <property type="match status" value="1"/>
</dbReference>
<evidence type="ECO:0000259" key="5">
    <source>
        <dbReference type="Pfam" id="PF05920"/>
    </source>
</evidence>
<dbReference type="AlphaFoldDB" id="A0AAD1ULK0"/>
<evidence type="ECO:0000313" key="7">
    <source>
        <dbReference type="Proteomes" id="UP001295684"/>
    </source>
</evidence>
<evidence type="ECO:0000256" key="2">
    <source>
        <dbReference type="ARBA" id="ARBA00023155"/>
    </source>
</evidence>
<dbReference type="InterPro" id="IPR008422">
    <property type="entry name" value="KN_HD"/>
</dbReference>
<accession>A0AAD1ULK0</accession>
<dbReference type="EMBL" id="CAMPGE010011229">
    <property type="protein sequence ID" value="CAI2370066.1"/>
    <property type="molecule type" value="Genomic_DNA"/>
</dbReference>
<comment type="caution">
    <text evidence="6">The sequence shown here is derived from an EMBL/GenBank/DDBJ whole genome shotgun (WGS) entry which is preliminary data.</text>
</comment>
<reference evidence="6" key="1">
    <citation type="submission" date="2023-07" db="EMBL/GenBank/DDBJ databases">
        <authorList>
            <consortium name="AG Swart"/>
            <person name="Singh M."/>
            <person name="Singh A."/>
            <person name="Seah K."/>
            <person name="Emmerich C."/>
        </authorList>
    </citation>
    <scope>NUCLEOTIDE SEQUENCE</scope>
    <source>
        <strain evidence="6">DP1</strain>
    </source>
</reference>
<name>A0AAD1ULK0_EUPCR</name>
<protein>
    <recommendedName>
        <fullName evidence="5">KN homeodomain domain-containing protein</fullName>
    </recommendedName>
</protein>
<gene>
    <name evidence="6" type="ORF">ECRASSUSDP1_LOCUS11374</name>
</gene>
<organism evidence="6 7">
    <name type="scientific">Euplotes crassus</name>
    <dbReference type="NCBI Taxonomy" id="5936"/>
    <lineage>
        <taxon>Eukaryota</taxon>
        <taxon>Sar</taxon>
        <taxon>Alveolata</taxon>
        <taxon>Ciliophora</taxon>
        <taxon>Intramacronucleata</taxon>
        <taxon>Spirotrichea</taxon>
        <taxon>Hypotrichia</taxon>
        <taxon>Euplotida</taxon>
        <taxon>Euplotidae</taxon>
        <taxon>Moneuplotes</taxon>
    </lineage>
</organism>
<evidence type="ECO:0000313" key="6">
    <source>
        <dbReference type="EMBL" id="CAI2370066.1"/>
    </source>
</evidence>
<feature type="compositionally biased region" description="Basic and acidic residues" evidence="4">
    <location>
        <begin position="111"/>
        <end position="129"/>
    </location>
</feature>
<keyword evidence="1" id="KW-0238">DNA-binding</keyword>